<dbReference type="GO" id="GO:0016491">
    <property type="term" value="F:oxidoreductase activity"/>
    <property type="evidence" value="ECO:0007669"/>
    <property type="project" value="InterPro"/>
</dbReference>
<dbReference type="Proteomes" id="UP000509303">
    <property type="component" value="Chromosome"/>
</dbReference>
<dbReference type="Gene3D" id="3.40.50.720">
    <property type="entry name" value="NAD(P)-binding Rossmann-like Domain"/>
    <property type="match status" value="1"/>
</dbReference>
<dbReference type="InterPro" id="IPR011032">
    <property type="entry name" value="GroES-like_sf"/>
</dbReference>
<dbReference type="InterPro" id="IPR020843">
    <property type="entry name" value="ER"/>
</dbReference>
<dbReference type="SMART" id="SM00829">
    <property type="entry name" value="PKS_ER"/>
    <property type="match status" value="1"/>
</dbReference>
<evidence type="ECO:0000313" key="3">
    <source>
        <dbReference type="EMBL" id="QKW50247.1"/>
    </source>
</evidence>
<accession>A0A7H8N6T9</accession>
<dbReference type="CDD" id="cd08270">
    <property type="entry name" value="MDR4"/>
    <property type="match status" value="1"/>
</dbReference>
<feature type="region of interest" description="Disordered" evidence="1">
    <location>
        <begin position="1"/>
        <end position="23"/>
    </location>
</feature>
<dbReference type="InterPro" id="IPR013154">
    <property type="entry name" value="ADH-like_N"/>
</dbReference>
<evidence type="ECO:0000256" key="1">
    <source>
        <dbReference type="SAM" id="MobiDB-lite"/>
    </source>
</evidence>
<dbReference type="InterPro" id="IPR013149">
    <property type="entry name" value="ADH-like_C"/>
</dbReference>
<keyword evidence="4" id="KW-1185">Reference proteome</keyword>
<organism evidence="3 4">
    <name type="scientific">Streptomyces buecherae</name>
    <dbReference type="NCBI Taxonomy" id="2763006"/>
    <lineage>
        <taxon>Bacteria</taxon>
        <taxon>Bacillati</taxon>
        <taxon>Actinomycetota</taxon>
        <taxon>Actinomycetes</taxon>
        <taxon>Kitasatosporales</taxon>
        <taxon>Streptomycetaceae</taxon>
        <taxon>Streptomyces</taxon>
    </lineage>
</organism>
<dbReference type="SUPFAM" id="SSF50129">
    <property type="entry name" value="GroES-like"/>
    <property type="match status" value="1"/>
</dbReference>
<dbReference type="Pfam" id="PF00107">
    <property type="entry name" value="ADH_zinc_N"/>
    <property type="match status" value="1"/>
</dbReference>
<name>A0A7H8N6T9_9ACTN</name>
<feature type="domain" description="Enoyl reductase (ER)" evidence="2">
    <location>
        <begin position="9"/>
        <end position="324"/>
    </location>
</feature>
<dbReference type="Pfam" id="PF08240">
    <property type="entry name" value="ADH_N"/>
    <property type="match status" value="1"/>
</dbReference>
<dbReference type="InterPro" id="IPR051397">
    <property type="entry name" value="Zn-ADH-like_protein"/>
</dbReference>
<reference evidence="3 4" key="1">
    <citation type="submission" date="2020-06" db="EMBL/GenBank/DDBJ databases">
        <title>Genome mining for natural products.</title>
        <authorList>
            <person name="Zhang B."/>
            <person name="Shi J."/>
            <person name="Ge H."/>
        </authorList>
    </citation>
    <scope>NUCLEOTIDE SEQUENCE [LARGE SCALE GENOMIC DNA]</scope>
    <source>
        <strain evidence="3 4">NA00687</strain>
    </source>
</reference>
<dbReference type="PANTHER" id="PTHR43677">
    <property type="entry name" value="SHORT-CHAIN DEHYDROGENASE/REDUCTASE"/>
    <property type="match status" value="1"/>
</dbReference>
<dbReference type="RefSeq" id="WP_176161982.1">
    <property type="nucleotide sequence ID" value="NZ_CP054929.1"/>
</dbReference>
<dbReference type="Gene3D" id="3.90.180.10">
    <property type="entry name" value="Medium-chain alcohol dehydrogenases, catalytic domain"/>
    <property type="match status" value="1"/>
</dbReference>
<evidence type="ECO:0000259" key="2">
    <source>
        <dbReference type="SMART" id="SM00829"/>
    </source>
</evidence>
<sequence>MHAWAIDPSAPDGLRLTETPDPVPGPGQALVRVAAFSLNRGEVDGVIPGGTAGAVPGWDAAGVVVRAAADGSGPGVGDRVVTLGDGGAWAELRAVDTGLIGAVPDGVDLAAASTLPVAAGSALRALRRLGPLLGRRVLITGAGGGVGRFAVQLAALGGAHVVASTSTPAHAEALRALGADEVWLTGAAGTTAPSDPSNPGEGAGLVPSGPVYGVVETVGGDQLVAAYAALEADGTLVSVGHASGVGETFPFGALFGDQGRHNRTLTTFYLLQDARRLGDDLTWLAGLLAAGTLDPQIAWRGDWSRIGEATRALAGRRVPGKAVLEVPAAVA</sequence>
<dbReference type="InterPro" id="IPR036291">
    <property type="entry name" value="NAD(P)-bd_dom_sf"/>
</dbReference>
<dbReference type="AlphaFoldDB" id="A0A7H8N6T9"/>
<dbReference type="PANTHER" id="PTHR43677:SF4">
    <property type="entry name" value="QUINONE OXIDOREDUCTASE-LIKE PROTEIN 2"/>
    <property type="match status" value="1"/>
</dbReference>
<dbReference type="EMBL" id="CP054929">
    <property type="protein sequence ID" value="QKW50247.1"/>
    <property type="molecule type" value="Genomic_DNA"/>
</dbReference>
<protein>
    <submittedName>
        <fullName evidence="3">Zinc-binding dehydrogenase</fullName>
    </submittedName>
</protein>
<dbReference type="SUPFAM" id="SSF51735">
    <property type="entry name" value="NAD(P)-binding Rossmann-fold domains"/>
    <property type="match status" value="1"/>
</dbReference>
<gene>
    <name evidence="3" type="ORF">HUT08_12625</name>
</gene>
<proteinExistence type="predicted"/>
<evidence type="ECO:0000313" key="4">
    <source>
        <dbReference type="Proteomes" id="UP000509303"/>
    </source>
</evidence>